<proteinExistence type="inferred from homology"/>
<comment type="similarity">
    <text evidence="1">Belongs to the eukaryotic ribosomal protein eS26 family.</text>
</comment>
<organism evidence="6 7">
    <name type="scientific">Myodes glareolus</name>
    <name type="common">Bank vole</name>
    <name type="synonym">Clethrionomys glareolus</name>
    <dbReference type="NCBI Taxonomy" id="447135"/>
    <lineage>
        <taxon>Eukaryota</taxon>
        <taxon>Metazoa</taxon>
        <taxon>Chordata</taxon>
        <taxon>Craniata</taxon>
        <taxon>Vertebrata</taxon>
        <taxon>Euteleostomi</taxon>
        <taxon>Mammalia</taxon>
        <taxon>Eutheria</taxon>
        <taxon>Euarchontoglires</taxon>
        <taxon>Glires</taxon>
        <taxon>Rodentia</taxon>
        <taxon>Myomorpha</taxon>
        <taxon>Muroidea</taxon>
        <taxon>Cricetidae</taxon>
        <taxon>Arvicolinae</taxon>
        <taxon>Myodes</taxon>
    </lineage>
</organism>
<dbReference type="Proteomes" id="UP001488838">
    <property type="component" value="Unassembled WGS sequence"/>
</dbReference>
<dbReference type="InterPro" id="IPR038551">
    <property type="entry name" value="Ribosomal_eS26_sf"/>
</dbReference>
<dbReference type="PANTHER" id="PTHR12538">
    <property type="entry name" value="40S RIBOSOMAL PROTEIN S26"/>
    <property type="match status" value="1"/>
</dbReference>
<dbReference type="GO" id="GO:0022627">
    <property type="term" value="C:cytosolic small ribosomal subunit"/>
    <property type="evidence" value="ECO:0007669"/>
    <property type="project" value="TreeGrafter"/>
</dbReference>
<evidence type="ECO:0000256" key="5">
    <source>
        <dbReference type="ARBA" id="ARBA00042992"/>
    </source>
</evidence>
<evidence type="ECO:0000313" key="7">
    <source>
        <dbReference type="Proteomes" id="UP001488838"/>
    </source>
</evidence>
<keyword evidence="3" id="KW-0687">Ribonucleoprotein</keyword>
<keyword evidence="2" id="KW-0689">Ribosomal protein</keyword>
<dbReference type="PANTHER" id="PTHR12538:SF0">
    <property type="entry name" value="40S RIBOSOMAL PROTEIN S26"/>
    <property type="match status" value="1"/>
</dbReference>
<evidence type="ECO:0000256" key="1">
    <source>
        <dbReference type="ARBA" id="ARBA00008596"/>
    </source>
</evidence>
<dbReference type="GO" id="GO:0003729">
    <property type="term" value="F:mRNA binding"/>
    <property type="evidence" value="ECO:0007669"/>
    <property type="project" value="TreeGrafter"/>
</dbReference>
<dbReference type="EMBL" id="JBBHLL010000049">
    <property type="protein sequence ID" value="KAK7823823.1"/>
    <property type="molecule type" value="Genomic_DNA"/>
</dbReference>
<reference evidence="6 7" key="1">
    <citation type="journal article" date="2023" name="bioRxiv">
        <title>Conserved and derived expression patterns and positive selection on dental genes reveal complex evolutionary context of ever-growing rodent molars.</title>
        <authorList>
            <person name="Calamari Z.T."/>
            <person name="Song A."/>
            <person name="Cohen E."/>
            <person name="Akter M."/>
            <person name="Roy R.D."/>
            <person name="Hallikas O."/>
            <person name="Christensen M.M."/>
            <person name="Li P."/>
            <person name="Marangoni P."/>
            <person name="Jernvall J."/>
            <person name="Klein O.D."/>
        </authorList>
    </citation>
    <scope>NUCLEOTIDE SEQUENCE [LARGE SCALE GENOMIC DNA]</scope>
    <source>
        <strain evidence="6">V071</strain>
    </source>
</reference>
<dbReference type="InterPro" id="IPR000892">
    <property type="entry name" value="Ribosomal_eS26"/>
</dbReference>
<dbReference type="AlphaFoldDB" id="A0AAW0JB06"/>
<dbReference type="GO" id="GO:0003735">
    <property type="term" value="F:structural constituent of ribosome"/>
    <property type="evidence" value="ECO:0007669"/>
    <property type="project" value="InterPro"/>
</dbReference>
<dbReference type="Pfam" id="PF01283">
    <property type="entry name" value="Ribosomal_S26e"/>
    <property type="match status" value="1"/>
</dbReference>
<sequence>MHCEWGSGQSVTQMPTEPGEVLILQMKDELGISARHQKQSSLRMCHSWIGPLPINPDDASGVGRDAAVESYQAHAHYLAHQAVRPGCQRHLVMENVVAALHSQCVTLAVLELIMEIRLALNLQSFPHSLPLNAGTKDYGALAALTDEPLERGFVEKDDFGGVSFGRDVVEVPTVMLQKQKKGHKFPTCPKVRGPNNPVRITLIRKDQGLEKWFSGLKVCAAPAQDSDSIRSTHLCCEPCNGLETDISLCPPSMKGKKKIAFLPPTRLTPALFAKGCPYFCSARQNIQDTLEPAFQSPATAEDSKPLMKTSAIKEAKSLNWAVVAYTFNFSTWEAEAGDVYEFEASLVYRSDDVRSLDVEIRPAVGFCAPASFKSALPITYCKEKLLRPKRTTALIYGYKSNNLEGSLTPCHSRHSQLNVCFSPVASGEVWVVTLTIRLSPRERSMTKKRRNTTVMPERAAAMCGQFAALTVCVPVDKAINKSVIRNVVEAAAVRDISEASVFNTDVLPKLYVKLHYCSLPPINSVVLLICTGSRPILQSMDNLAVATPAKQNDSPCRGHHHLQCHFRLEWGLAILPRSTLESSPDLFSWTSPGLQHLPVLL</sequence>
<evidence type="ECO:0000256" key="2">
    <source>
        <dbReference type="ARBA" id="ARBA00022980"/>
    </source>
</evidence>
<name>A0AAW0JB06_MYOGA</name>
<gene>
    <name evidence="6" type="ORF">U0070_020494</name>
</gene>
<evidence type="ECO:0000256" key="3">
    <source>
        <dbReference type="ARBA" id="ARBA00023274"/>
    </source>
</evidence>
<evidence type="ECO:0000256" key="4">
    <source>
        <dbReference type="ARBA" id="ARBA00039273"/>
    </source>
</evidence>
<comment type="caution">
    <text evidence="6">The sequence shown here is derived from an EMBL/GenBank/DDBJ whole genome shotgun (WGS) entry which is preliminary data.</text>
</comment>
<accession>A0AAW0JB06</accession>
<dbReference type="GO" id="GO:0006412">
    <property type="term" value="P:translation"/>
    <property type="evidence" value="ECO:0007669"/>
    <property type="project" value="InterPro"/>
</dbReference>
<dbReference type="Gene3D" id="3.30.1740.20">
    <property type="entry name" value="Ribosomal protein S26e"/>
    <property type="match status" value="1"/>
</dbReference>
<evidence type="ECO:0000313" key="6">
    <source>
        <dbReference type="EMBL" id="KAK7823823.1"/>
    </source>
</evidence>
<keyword evidence="7" id="KW-1185">Reference proteome</keyword>
<protein>
    <recommendedName>
        <fullName evidence="4">Small ribosomal subunit protein eS26</fullName>
    </recommendedName>
    <alternativeName>
        <fullName evidence="5">40S ribosomal protein S26</fullName>
    </alternativeName>
</protein>